<proteinExistence type="predicted"/>
<keyword evidence="2" id="KW-1185">Reference proteome</keyword>
<dbReference type="AlphaFoldDB" id="A0A4R2S013"/>
<accession>A0A4R2S013</accession>
<comment type="caution">
    <text evidence="1">The sequence shown here is derived from an EMBL/GenBank/DDBJ whole genome shotgun (WGS) entry which is preliminary data.</text>
</comment>
<evidence type="ECO:0000313" key="1">
    <source>
        <dbReference type="EMBL" id="TCP69233.1"/>
    </source>
</evidence>
<protein>
    <submittedName>
        <fullName evidence="1">Uncharacterized protein</fullName>
    </submittedName>
</protein>
<dbReference type="EMBL" id="SLXV01000011">
    <property type="protein sequence ID" value="TCP69233.1"/>
    <property type="molecule type" value="Genomic_DNA"/>
</dbReference>
<name>A0A4R2S013_9BACL</name>
<reference evidence="1 2" key="1">
    <citation type="submission" date="2019-03" db="EMBL/GenBank/DDBJ databases">
        <title>Genomic Encyclopedia of Type Strains, Phase IV (KMG-IV): sequencing the most valuable type-strain genomes for metagenomic binning, comparative biology and taxonomic classification.</title>
        <authorList>
            <person name="Goeker M."/>
        </authorList>
    </citation>
    <scope>NUCLEOTIDE SEQUENCE [LARGE SCALE GENOMIC DNA]</scope>
    <source>
        <strain evidence="1 2">DSM 46831</strain>
    </source>
</reference>
<evidence type="ECO:0000313" key="2">
    <source>
        <dbReference type="Proteomes" id="UP000294746"/>
    </source>
</evidence>
<dbReference type="Proteomes" id="UP000294746">
    <property type="component" value="Unassembled WGS sequence"/>
</dbReference>
<organism evidence="1 2">
    <name type="scientific">Baia soyae</name>
    <dbReference type="NCBI Taxonomy" id="1544746"/>
    <lineage>
        <taxon>Bacteria</taxon>
        <taxon>Bacillati</taxon>
        <taxon>Bacillota</taxon>
        <taxon>Bacilli</taxon>
        <taxon>Bacillales</taxon>
        <taxon>Thermoactinomycetaceae</taxon>
        <taxon>Baia</taxon>
    </lineage>
</organism>
<sequence length="307" mass="35731">MEGKIRKATGIAVEKELNATIAEIGKVVGWLVICLSDRYEKESGEMSNAVVPEAVVQSVESKKLQGETYIIGYRAIDGGQVFYYALYRKPIEGPKGVLITDEYGAIVSLKQAKRIVELTFRVDHAFDRVEAGERQKFIYLVDVFNLLLLSSLGLVGKSSLDPEERRWYEEFAEYPRNLKESRKTLSDSVKCGKKFFKSLVIRPLIEVDLEKAIVFYEMGEIIHYQICYRFKGAMDVEESARKFMKSYYGGKNIWRIYRIPNLLLMWFSYSALLPKKEDRYMFEDFDEKSKKEFTVDHLMHRIRNPRD</sequence>
<dbReference type="RefSeq" id="WP_131848434.1">
    <property type="nucleotide sequence ID" value="NZ_SLXV01000011.1"/>
</dbReference>
<gene>
    <name evidence="1" type="ORF">EDD57_11130</name>
</gene>